<dbReference type="Gene3D" id="3.40.50.620">
    <property type="entry name" value="HUPs"/>
    <property type="match status" value="1"/>
</dbReference>
<gene>
    <name evidence="3" type="ORF">GCM10011320_59810</name>
</gene>
<keyword evidence="1" id="KW-0812">Transmembrane</keyword>
<keyword evidence="4" id="KW-1185">Reference proteome</keyword>
<name>A0A917L7K1_9PROT</name>
<evidence type="ECO:0000256" key="1">
    <source>
        <dbReference type="SAM" id="Phobius"/>
    </source>
</evidence>
<evidence type="ECO:0000259" key="2">
    <source>
        <dbReference type="Pfam" id="PF02698"/>
    </source>
</evidence>
<dbReference type="Proteomes" id="UP000661507">
    <property type="component" value="Unassembled WGS sequence"/>
</dbReference>
<evidence type="ECO:0000313" key="3">
    <source>
        <dbReference type="EMBL" id="GGJ44359.1"/>
    </source>
</evidence>
<dbReference type="GO" id="GO:0005886">
    <property type="term" value="C:plasma membrane"/>
    <property type="evidence" value="ECO:0007669"/>
    <property type="project" value="TreeGrafter"/>
</dbReference>
<dbReference type="PANTHER" id="PTHR30336:SF4">
    <property type="entry name" value="ENVELOPE BIOGENESIS FACTOR ELYC"/>
    <property type="match status" value="1"/>
</dbReference>
<dbReference type="AlphaFoldDB" id="A0A917L7K1"/>
<dbReference type="InterPro" id="IPR051599">
    <property type="entry name" value="Cell_Envelope_Assoc"/>
</dbReference>
<proteinExistence type="predicted"/>
<keyword evidence="1" id="KW-1133">Transmembrane helix</keyword>
<dbReference type="PANTHER" id="PTHR30336">
    <property type="entry name" value="INNER MEMBRANE PROTEIN, PROBABLE PERMEASE"/>
    <property type="match status" value="1"/>
</dbReference>
<dbReference type="Pfam" id="PF02698">
    <property type="entry name" value="DUF218"/>
    <property type="match status" value="1"/>
</dbReference>
<organism evidence="3 4">
    <name type="scientific">Neoroseomonas lacus</name>
    <dbReference type="NCBI Taxonomy" id="287609"/>
    <lineage>
        <taxon>Bacteria</taxon>
        <taxon>Pseudomonadati</taxon>
        <taxon>Pseudomonadota</taxon>
        <taxon>Alphaproteobacteria</taxon>
        <taxon>Acetobacterales</taxon>
        <taxon>Acetobacteraceae</taxon>
        <taxon>Neoroseomonas</taxon>
    </lineage>
</organism>
<dbReference type="RefSeq" id="WP_188973803.1">
    <property type="nucleotide sequence ID" value="NZ_BMKW01000032.1"/>
</dbReference>
<dbReference type="CDD" id="cd06259">
    <property type="entry name" value="YdcF-like"/>
    <property type="match status" value="1"/>
</dbReference>
<dbReference type="GO" id="GO:0000270">
    <property type="term" value="P:peptidoglycan metabolic process"/>
    <property type="evidence" value="ECO:0007669"/>
    <property type="project" value="TreeGrafter"/>
</dbReference>
<feature type="transmembrane region" description="Helical" evidence="1">
    <location>
        <begin position="12"/>
        <end position="28"/>
    </location>
</feature>
<reference evidence="3" key="1">
    <citation type="journal article" date="2014" name="Int. J. Syst. Evol. Microbiol.">
        <title>Complete genome sequence of Corynebacterium casei LMG S-19264T (=DSM 44701T), isolated from a smear-ripened cheese.</title>
        <authorList>
            <consortium name="US DOE Joint Genome Institute (JGI-PGF)"/>
            <person name="Walter F."/>
            <person name="Albersmeier A."/>
            <person name="Kalinowski J."/>
            <person name="Ruckert C."/>
        </authorList>
    </citation>
    <scope>NUCLEOTIDE SEQUENCE</scope>
    <source>
        <strain evidence="3">CGMCC 1.3617</strain>
    </source>
</reference>
<accession>A0A917L7K1</accession>
<dbReference type="EMBL" id="BMKW01000032">
    <property type="protein sequence ID" value="GGJ44359.1"/>
    <property type="molecule type" value="Genomic_DNA"/>
</dbReference>
<protein>
    <recommendedName>
        <fullName evidence="2">DUF218 domain-containing protein</fullName>
    </recommendedName>
</protein>
<dbReference type="GO" id="GO:0043164">
    <property type="term" value="P:Gram-negative-bacterium-type cell wall biogenesis"/>
    <property type="evidence" value="ECO:0007669"/>
    <property type="project" value="TreeGrafter"/>
</dbReference>
<reference evidence="3" key="2">
    <citation type="submission" date="2020-09" db="EMBL/GenBank/DDBJ databases">
        <authorList>
            <person name="Sun Q."/>
            <person name="Zhou Y."/>
        </authorList>
    </citation>
    <scope>NUCLEOTIDE SEQUENCE</scope>
    <source>
        <strain evidence="3">CGMCC 1.3617</strain>
    </source>
</reference>
<evidence type="ECO:0000313" key="4">
    <source>
        <dbReference type="Proteomes" id="UP000661507"/>
    </source>
</evidence>
<feature type="domain" description="DUF218" evidence="2">
    <location>
        <begin position="77"/>
        <end position="241"/>
    </location>
</feature>
<dbReference type="InterPro" id="IPR003848">
    <property type="entry name" value="DUF218"/>
</dbReference>
<sequence>MDEYGMLKEFLLPPGSVLLGLSALMFVFRRCPGARRAVLLLAIGSLYLLSTPYVSQLLIRSLQWYPPLVPGAVTDAEAIVVLSAGRDRNVPMYGGDTVDALSLERLRFAARLQRATRLPLLVSGGPPFDSGRLTTMATLMAETLTQDFGVETRWREEASTNTVENALFTAQLLRDAFIHRVYLVTHAWHLPRAMMAFRATGLEAIPAAASYIPPLRPTAETLIPSARALTKSAYAIHEWIGMGQYAAFGQ</sequence>
<comment type="caution">
    <text evidence="3">The sequence shown here is derived from an EMBL/GenBank/DDBJ whole genome shotgun (WGS) entry which is preliminary data.</text>
</comment>
<keyword evidence="1" id="KW-0472">Membrane</keyword>
<dbReference type="InterPro" id="IPR014729">
    <property type="entry name" value="Rossmann-like_a/b/a_fold"/>
</dbReference>
<feature type="transmembrane region" description="Helical" evidence="1">
    <location>
        <begin position="37"/>
        <end position="59"/>
    </location>
</feature>